<organism evidence="1 2">
    <name type="scientific">Gracilariopsis chorda</name>
    <dbReference type="NCBI Taxonomy" id="448386"/>
    <lineage>
        <taxon>Eukaryota</taxon>
        <taxon>Rhodophyta</taxon>
        <taxon>Florideophyceae</taxon>
        <taxon>Rhodymeniophycidae</taxon>
        <taxon>Gracilariales</taxon>
        <taxon>Gracilariaceae</taxon>
        <taxon>Gracilariopsis</taxon>
    </lineage>
</organism>
<keyword evidence="2" id="KW-1185">Reference proteome</keyword>
<dbReference type="GO" id="GO:0006272">
    <property type="term" value="P:leading strand elongation"/>
    <property type="evidence" value="ECO:0007669"/>
    <property type="project" value="TreeGrafter"/>
</dbReference>
<dbReference type="AlphaFoldDB" id="A0A2V3IL54"/>
<proteinExistence type="predicted"/>
<dbReference type="Proteomes" id="UP000247409">
    <property type="component" value="Unassembled WGS sequence"/>
</dbReference>
<dbReference type="GO" id="GO:0003688">
    <property type="term" value="F:DNA replication origin binding"/>
    <property type="evidence" value="ECO:0007669"/>
    <property type="project" value="TreeGrafter"/>
</dbReference>
<dbReference type="GO" id="GO:0003887">
    <property type="term" value="F:DNA-directed DNA polymerase activity"/>
    <property type="evidence" value="ECO:0007669"/>
    <property type="project" value="TreeGrafter"/>
</dbReference>
<dbReference type="GO" id="GO:0006273">
    <property type="term" value="P:lagging strand elongation"/>
    <property type="evidence" value="ECO:0007669"/>
    <property type="project" value="TreeGrafter"/>
</dbReference>
<dbReference type="EMBL" id="NBIV01000148">
    <property type="protein sequence ID" value="PXF42825.1"/>
    <property type="molecule type" value="Genomic_DNA"/>
</dbReference>
<dbReference type="STRING" id="448386.A0A2V3IL54"/>
<dbReference type="Gene3D" id="6.10.10.100">
    <property type="match status" value="1"/>
</dbReference>
<dbReference type="GO" id="GO:0003682">
    <property type="term" value="F:chromatin binding"/>
    <property type="evidence" value="ECO:0007669"/>
    <property type="project" value="TreeGrafter"/>
</dbReference>
<dbReference type="GO" id="GO:1902975">
    <property type="term" value="P:mitotic DNA replication initiation"/>
    <property type="evidence" value="ECO:0007669"/>
    <property type="project" value="TreeGrafter"/>
</dbReference>
<dbReference type="GO" id="GO:0005658">
    <property type="term" value="C:alpha DNA polymerase:primase complex"/>
    <property type="evidence" value="ECO:0007669"/>
    <property type="project" value="TreeGrafter"/>
</dbReference>
<reference evidence="1 2" key="1">
    <citation type="journal article" date="2018" name="Mol. Biol. Evol.">
        <title>Analysis of the draft genome of the red seaweed Gracilariopsis chorda provides insights into genome size evolution in Rhodophyta.</title>
        <authorList>
            <person name="Lee J."/>
            <person name="Yang E.C."/>
            <person name="Graf L."/>
            <person name="Yang J.H."/>
            <person name="Qiu H."/>
            <person name="Zel Zion U."/>
            <person name="Chan C.X."/>
            <person name="Stephens T.G."/>
            <person name="Weber A.P.M."/>
            <person name="Boo G.H."/>
            <person name="Boo S.M."/>
            <person name="Kim K.M."/>
            <person name="Shin Y."/>
            <person name="Jung M."/>
            <person name="Lee S.J."/>
            <person name="Yim H.S."/>
            <person name="Lee J.H."/>
            <person name="Bhattacharya D."/>
            <person name="Yoon H.S."/>
        </authorList>
    </citation>
    <scope>NUCLEOTIDE SEQUENCE [LARGE SCALE GENOMIC DNA]</scope>
    <source>
        <strain evidence="1 2">SKKU-2015</strain>
        <tissue evidence="1">Whole body</tissue>
    </source>
</reference>
<dbReference type="PANTHER" id="PTHR45861">
    <property type="entry name" value="DNA POLYMERASE ALPHA CATALYTIC SUBUNIT"/>
    <property type="match status" value="1"/>
</dbReference>
<name>A0A2V3IL54_9FLOR</name>
<dbReference type="OrthoDB" id="6755010at2759"/>
<dbReference type="GO" id="GO:0003697">
    <property type="term" value="F:single-stranded DNA binding"/>
    <property type="evidence" value="ECO:0007669"/>
    <property type="project" value="TreeGrafter"/>
</dbReference>
<dbReference type="PANTHER" id="PTHR45861:SF1">
    <property type="entry name" value="DNA POLYMERASE ALPHA CATALYTIC SUBUNIT"/>
    <property type="match status" value="1"/>
</dbReference>
<evidence type="ECO:0000313" key="2">
    <source>
        <dbReference type="Proteomes" id="UP000247409"/>
    </source>
</evidence>
<sequence length="136" mass="14895">MEARTSGRLAANLSVLPLTKQLTCISGNIWSHSLRGSRTERIEYLLCHEFKLFGSRIGGNAASAGNVGANLLLTDKLNRSEREKLLQMYENEQSKLRKKETGIANNDHVFGGPGGNENDGVGELRKLLRTSVALTL</sequence>
<evidence type="ECO:0000313" key="1">
    <source>
        <dbReference type="EMBL" id="PXF42825.1"/>
    </source>
</evidence>
<accession>A0A2V3IL54</accession>
<gene>
    <name evidence="1" type="ORF">BWQ96_07419</name>
</gene>
<protein>
    <submittedName>
        <fullName evidence="1">DNA polymerase alpha catalytic subunit</fullName>
    </submittedName>
</protein>
<comment type="caution">
    <text evidence="1">The sequence shown here is derived from an EMBL/GenBank/DDBJ whole genome shotgun (WGS) entry which is preliminary data.</text>
</comment>